<feature type="binding site" evidence="2">
    <location>
        <position position="70"/>
    </location>
    <ligand>
        <name>substrate</name>
    </ligand>
</feature>
<dbReference type="CDD" id="cd03360">
    <property type="entry name" value="LbH_AT_putative"/>
    <property type="match status" value="1"/>
</dbReference>
<protein>
    <submittedName>
        <fullName evidence="4">Transferase</fullName>
    </submittedName>
</protein>
<feature type="domain" description="PglD N-terminal" evidence="3">
    <location>
        <begin position="2"/>
        <end position="81"/>
    </location>
</feature>
<accession>A0A2H0X9G2</accession>
<dbReference type="EMBL" id="PEYV01000042">
    <property type="protein sequence ID" value="PIS21475.1"/>
    <property type="molecule type" value="Genomic_DNA"/>
</dbReference>
<dbReference type="InterPro" id="IPR020019">
    <property type="entry name" value="AcTrfase_PglD-like"/>
</dbReference>
<evidence type="ECO:0000313" key="4">
    <source>
        <dbReference type="EMBL" id="PIS21475.1"/>
    </source>
</evidence>
<evidence type="ECO:0000256" key="1">
    <source>
        <dbReference type="PIRSR" id="PIRSR620019-1"/>
    </source>
</evidence>
<evidence type="ECO:0000313" key="5">
    <source>
        <dbReference type="Proteomes" id="UP000231098"/>
    </source>
</evidence>
<comment type="caution">
    <text evidence="4">The sequence shown here is derived from an EMBL/GenBank/DDBJ whole genome shotgun (WGS) entry which is preliminary data.</text>
</comment>
<dbReference type="PANTHER" id="PTHR43300">
    <property type="entry name" value="ACETYLTRANSFERASE"/>
    <property type="match status" value="1"/>
</dbReference>
<feature type="site" description="Increases basicity of active site His" evidence="1">
    <location>
        <position position="138"/>
    </location>
</feature>
<dbReference type="Gene3D" id="3.40.50.20">
    <property type="match status" value="1"/>
</dbReference>
<dbReference type="InterPro" id="IPR011004">
    <property type="entry name" value="Trimer_LpxA-like_sf"/>
</dbReference>
<dbReference type="SUPFAM" id="SSF51161">
    <property type="entry name" value="Trimeric LpxA-like enzymes"/>
    <property type="match status" value="1"/>
</dbReference>
<gene>
    <name evidence="4" type="ORF">COT51_02555</name>
</gene>
<dbReference type="Gene3D" id="2.160.10.10">
    <property type="entry name" value="Hexapeptide repeat proteins"/>
    <property type="match status" value="1"/>
</dbReference>
<dbReference type="PANTHER" id="PTHR43300:SF7">
    <property type="entry name" value="UDP-N-ACETYLBACILLOSAMINE N-ACETYLTRANSFERASE"/>
    <property type="match status" value="1"/>
</dbReference>
<feature type="active site" description="Proton acceptor" evidence="1">
    <location>
        <position position="137"/>
    </location>
</feature>
<reference evidence="5" key="1">
    <citation type="submission" date="2017-09" db="EMBL/GenBank/DDBJ databases">
        <title>Depth-based differentiation of microbial function through sediment-hosted aquifers and enrichment of novel symbionts in the deep terrestrial subsurface.</title>
        <authorList>
            <person name="Probst A.J."/>
            <person name="Ladd B."/>
            <person name="Jarett J.K."/>
            <person name="Geller-Mcgrath D.E."/>
            <person name="Sieber C.M.K."/>
            <person name="Emerson J.B."/>
            <person name="Anantharaman K."/>
            <person name="Thomas B.C."/>
            <person name="Malmstrom R."/>
            <person name="Stieglmeier M."/>
            <person name="Klingl A."/>
            <person name="Woyke T."/>
            <person name="Ryan C.M."/>
            <person name="Banfield J.F."/>
        </authorList>
    </citation>
    <scope>NUCLEOTIDE SEQUENCE [LARGE SCALE GENOMIC DNA]</scope>
</reference>
<evidence type="ECO:0000259" key="3">
    <source>
        <dbReference type="Pfam" id="PF17836"/>
    </source>
</evidence>
<organism evidence="4 5">
    <name type="scientific">candidate division WWE3 bacterium CG08_land_8_20_14_0_20_41_15</name>
    <dbReference type="NCBI Taxonomy" id="1975086"/>
    <lineage>
        <taxon>Bacteria</taxon>
        <taxon>Katanobacteria</taxon>
    </lineage>
</organism>
<dbReference type="AlphaFoldDB" id="A0A2H0X9G2"/>
<name>A0A2H0X9G2_UNCKA</name>
<proteinExistence type="predicted"/>
<dbReference type="Pfam" id="PF17836">
    <property type="entry name" value="PglD_N"/>
    <property type="match status" value="1"/>
</dbReference>
<dbReference type="InterPro" id="IPR050179">
    <property type="entry name" value="Trans_hexapeptide_repeat"/>
</dbReference>
<feature type="binding site" evidence="2">
    <location>
        <position position="146"/>
    </location>
    <ligand>
        <name>acetyl-CoA</name>
        <dbReference type="ChEBI" id="CHEBI:57288"/>
    </ligand>
</feature>
<dbReference type="InterPro" id="IPR041561">
    <property type="entry name" value="PglD_N"/>
</dbReference>
<keyword evidence="4" id="KW-0808">Transferase</keyword>
<evidence type="ECO:0000256" key="2">
    <source>
        <dbReference type="PIRSR" id="PIRSR620019-2"/>
    </source>
</evidence>
<sequence length="211" mass="22078">MKIVIIGAGGQAGVVCEILKHDRNVEIVGFIDPVLKEPNEKIMGLPILGDFSVLPELIRQGIKGYVVGIGDNKLRAQRFEEMKNVGLEPINAIHPTANIAHNVKIGKGTVVSIGATIATGAAIGNDVIINTGAIIEHDDIIEDNVHIGPGAVLAGRVTVKRGAFVGMRSAVKEYTTIGENATIGAGTVVLDDIPDNAVAVGIPAKVIKFNK</sequence>
<dbReference type="GO" id="GO:0016740">
    <property type="term" value="F:transferase activity"/>
    <property type="evidence" value="ECO:0007669"/>
    <property type="project" value="UniProtKB-KW"/>
</dbReference>
<dbReference type="Proteomes" id="UP000231098">
    <property type="component" value="Unassembled WGS sequence"/>
</dbReference>
<dbReference type="NCBIfam" id="TIGR03570">
    <property type="entry name" value="NeuD_NnaD"/>
    <property type="match status" value="1"/>
</dbReference>